<gene>
    <name evidence="2" type="ORF">EGW08_018230</name>
</gene>
<evidence type="ECO:0000313" key="3">
    <source>
        <dbReference type="Proteomes" id="UP000271974"/>
    </source>
</evidence>
<comment type="caution">
    <text evidence="2">The sequence shown here is derived from an EMBL/GenBank/DDBJ whole genome shotgun (WGS) entry which is preliminary data.</text>
</comment>
<feature type="region of interest" description="Disordered" evidence="1">
    <location>
        <begin position="158"/>
        <end position="203"/>
    </location>
</feature>
<evidence type="ECO:0000313" key="2">
    <source>
        <dbReference type="EMBL" id="RUS74001.1"/>
    </source>
</evidence>
<evidence type="ECO:0000256" key="1">
    <source>
        <dbReference type="SAM" id="MobiDB-lite"/>
    </source>
</evidence>
<feature type="non-terminal residue" evidence="2">
    <location>
        <position position="248"/>
    </location>
</feature>
<dbReference type="EMBL" id="RQTK01000876">
    <property type="protein sequence ID" value="RUS74001.1"/>
    <property type="molecule type" value="Genomic_DNA"/>
</dbReference>
<dbReference type="Proteomes" id="UP000271974">
    <property type="component" value="Unassembled WGS sequence"/>
</dbReference>
<proteinExistence type="predicted"/>
<protein>
    <submittedName>
        <fullName evidence="2">Uncharacterized protein</fullName>
    </submittedName>
</protein>
<reference evidence="2 3" key="1">
    <citation type="submission" date="2019-01" db="EMBL/GenBank/DDBJ databases">
        <title>A draft genome assembly of the solar-powered sea slug Elysia chlorotica.</title>
        <authorList>
            <person name="Cai H."/>
            <person name="Li Q."/>
            <person name="Fang X."/>
            <person name="Li J."/>
            <person name="Curtis N.E."/>
            <person name="Altenburger A."/>
            <person name="Shibata T."/>
            <person name="Feng M."/>
            <person name="Maeda T."/>
            <person name="Schwartz J.A."/>
            <person name="Shigenobu S."/>
            <person name="Lundholm N."/>
            <person name="Nishiyama T."/>
            <person name="Yang H."/>
            <person name="Hasebe M."/>
            <person name="Li S."/>
            <person name="Pierce S.K."/>
            <person name="Wang J."/>
        </authorList>
    </citation>
    <scope>NUCLEOTIDE SEQUENCE [LARGE SCALE GENOMIC DNA]</scope>
    <source>
        <strain evidence="2">EC2010</strain>
        <tissue evidence="2">Whole organism of an adult</tissue>
    </source>
</reference>
<sequence>VALGELDDVKALYVNVCQESAAQEAELTDRFRQQLEAETGKIEDRVELEKKEWREFIRGEVRKEEDGAKKAEEKEKMDKLEAELQAKWEKEIELKVAQARLETLQEHRNQTGEERLEWDRKQMDLEEKLRQRMEEILQLSSELEQARAQIDSLKEEVKKLSEAKTDGGSDRLEGLGASTQSGETEKVDTQETEGGGEESLDETIKNCDTSNMCDSTLMSIQITSCDGESSTMVKTVVADSLCQANMGE</sequence>
<name>A0A3S0ZS85_ELYCH</name>
<feature type="compositionally biased region" description="Basic and acidic residues" evidence="1">
    <location>
        <begin position="158"/>
        <end position="173"/>
    </location>
</feature>
<dbReference type="AlphaFoldDB" id="A0A3S0ZS85"/>
<feature type="compositionally biased region" description="Acidic residues" evidence="1">
    <location>
        <begin position="190"/>
        <end position="201"/>
    </location>
</feature>
<accession>A0A3S0ZS85</accession>
<feature type="non-terminal residue" evidence="2">
    <location>
        <position position="1"/>
    </location>
</feature>
<keyword evidence="3" id="KW-1185">Reference proteome</keyword>
<organism evidence="2 3">
    <name type="scientific">Elysia chlorotica</name>
    <name type="common">Eastern emerald elysia</name>
    <name type="synonym">Sea slug</name>
    <dbReference type="NCBI Taxonomy" id="188477"/>
    <lineage>
        <taxon>Eukaryota</taxon>
        <taxon>Metazoa</taxon>
        <taxon>Spiralia</taxon>
        <taxon>Lophotrochozoa</taxon>
        <taxon>Mollusca</taxon>
        <taxon>Gastropoda</taxon>
        <taxon>Heterobranchia</taxon>
        <taxon>Euthyneura</taxon>
        <taxon>Panpulmonata</taxon>
        <taxon>Sacoglossa</taxon>
        <taxon>Placobranchoidea</taxon>
        <taxon>Plakobranchidae</taxon>
        <taxon>Elysia</taxon>
    </lineage>
</organism>